<evidence type="ECO:0000313" key="2">
    <source>
        <dbReference type="Proteomes" id="UP001139646"/>
    </source>
</evidence>
<dbReference type="Pfam" id="PF00300">
    <property type="entry name" value="His_Phos_1"/>
    <property type="match status" value="1"/>
</dbReference>
<protein>
    <submittedName>
        <fullName evidence="1">Histidine phosphatase family protein</fullName>
    </submittedName>
</protein>
<organism evidence="1 2">
    <name type="scientific">Colwellia maritima</name>
    <dbReference type="NCBI Taxonomy" id="2912588"/>
    <lineage>
        <taxon>Bacteria</taxon>
        <taxon>Pseudomonadati</taxon>
        <taxon>Pseudomonadota</taxon>
        <taxon>Gammaproteobacteria</taxon>
        <taxon>Alteromonadales</taxon>
        <taxon>Colwelliaceae</taxon>
        <taxon>Colwellia</taxon>
    </lineage>
</organism>
<gene>
    <name evidence="1" type="ORF">L3081_12675</name>
</gene>
<dbReference type="InterPro" id="IPR029033">
    <property type="entry name" value="His_PPase_superfam"/>
</dbReference>
<dbReference type="Gene3D" id="3.40.50.1240">
    <property type="entry name" value="Phosphoglycerate mutase-like"/>
    <property type="match status" value="1"/>
</dbReference>
<sequence length="134" mass="15144">MSKKLNVPHQTSTNLMERNLGCWQGKEISTLKMLPQYHELLNQVTSLTVKNSESALACGQRILYTLQQLATEHLGENILIIFHGEALRCLLYLLGQTQTSNAFNLYKNGCIIAVDFHSKAPYFTFTEIEAVQNV</sequence>
<dbReference type="SUPFAM" id="SSF53254">
    <property type="entry name" value="Phosphoglycerate mutase-like"/>
    <property type="match status" value="1"/>
</dbReference>
<evidence type="ECO:0000313" key="1">
    <source>
        <dbReference type="EMBL" id="MCI2284084.1"/>
    </source>
</evidence>
<keyword evidence="2" id="KW-1185">Reference proteome</keyword>
<name>A0ABS9X1F8_9GAMM</name>
<comment type="caution">
    <text evidence="1">The sequence shown here is derived from an EMBL/GenBank/DDBJ whole genome shotgun (WGS) entry which is preliminary data.</text>
</comment>
<reference evidence="1" key="1">
    <citation type="submission" date="2022-01" db="EMBL/GenBank/DDBJ databases">
        <title>Colwellia maritima, isolated from seawater.</title>
        <authorList>
            <person name="Kristyanto S."/>
            <person name="Jung J."/>
            <person name="Jeon C.O."/>
        </authorList>
    </citation>
    <scope>NUCLEOTIDE SEQUENCE</scope>
    <source>
        <strain evidence="1">MSW7</strain>
    </source>
</reference>
<accession>A0ABS9X1F8</accession>
<proteinExistence type="predicted"/>
<dbReference type="InterPro" id="IPR013078">
    <property type="entry name" value="His_Pase_superF_clade-1"/>
</dbReference>
<dbReference type="EMBL" id="JAKKSL010000002">
    <property type="protein sequence ID" value="MCI2284084.1"/>
    <property type="molecule type" value="Genomic_DNA"/>
</dbReference>
<dbReference type="Proteomes" id="UP001139646">
    <property type="component" value="Unassembled WGS sequence"/>
</dbReference>